<dbReference type="GO" id="GO:0008270">
    <property type="term" value="F:zinc ion binding"/>
    <property type="evidence" value="ECO:0007669"/>
    <property type="project" value="InterPro"/>
</dbReference>
<gene>
    <name evidence="5" type="ORF">M408DRAFT_198102</name>
</gene>
<dbReference type="HOGENOM" id="CLU_018104_1_0_1"/>
<dbReference type="AlphaFoldDB" id="A0A0C3B1B3"/>
<dbReference type="Gene3D" id="4.10.240.10">
    <property type="entry name" value="Zn(2)-C6 fungal-type DNA-binding domain"/>
    <property type="match status" value="1"/>
</dbReference>
<accession>A0A0C3B1B3</accession>
<feature type="domain" description="Zn(2)-C6 fungal-type" evidence="4">
    <location>
        <begin position="35"/>
        <end position="70"/>
    </location>
</feature>
<feature type="region of interest" description="Disordered" evidence="3">
    <location>
        <begin position="208"/>
        <end position="272"/>
    </location>
</feature>
<dbReference type="CDD" id="cd00067">
    <property type="entry name" value="GAL4"/>
    <property type="match status" value="1"/>
</dbReference>
<evidence type="ECO:0000259" key="4">
    <source>
        <dbReference type="PROSITE" id="PS50048"/>
    </source>
</evidence>
<evidence type="ECO:0000256" key="3">
    <source>
        <dbReference type="SAM" id="MobiDB-lite"/>
    </source>
</evidence>
<dbReference type="STRING" id="933852.A0A0C3B1B3"/>
<feature type="compositionally biased region" description="Basic and acidic residues" evidence="3">
    <location>
        <begin position="17"/>
        <end position="27"/>
    </location>
</feature>
<feature type="compositionally biased region" description="Low complexity" evidence="3">
    <location>
        <begin position="257"/>
        <end position="266"/>
    </location>
</feature>
<dbReference type="Proteomes" id="UP000054097">
    <property type="component" value="Unassembled WGS sequence"/>
</dbReference>
<feature type="compositionally biased region" description="Polar residues" evidence="3">
    <location>
        <begin position="218"/>
        <end position="231"/>
    </location>
</feature>
<evidence type="ECO:0000313" key="6">
    <source>
        <dbReference type="Proteomes" id="UP000054097"/>
    </source>
</evidence>
<dbReference type="PANTHER" id="PTHR31668:SF30">
    <property type="entry name" value="ZN(II)2CYS6 TRANSCRIPTION FACTOR (EUROFUNG)"/>
    <property type="match status" value="1"/>
</dbReference>
<feature type="region of interest" description="Disordered" evidence="3">
    <location>
        <begin position="1"/>
        <end position="55"/>
    </location>
</feature>
<dbReference type="PANTHER" id="PTHR31668">
    <property type="entry name" value="GLUCOSE TRANSPORT TRANSCRIPTION REGULATOR RGT1-RELATED-RELATED"/>
    <property type="match status" value="1"/>
</dbReference>
<dbReference type="EMBL" id="KN824309">
    <property type="protein sequence ID" value="KIM25994.1"/>
    <property type="molecule type" value="Genomic_DNA"/>
</dbReference>
<dbReference type="InterPro" id="IPR050797">
    <property type="entry name" value="Carb_Metab_Trans_Reg"/>
</dbReference>
<reference evidence="5 6" key="1">
    <citation type="submission" date="2014-04" db="EMBL/GenBank/DDBJ databases">
        <authorList>
            <consortium name="DOE Joint Genome Institute"/>
            <person name="Kuo A."/>
            <person name="Zuccaro A."/>
            <person name="Kohler A."/>
            <person name="Nagy L.G."/>
            <person name="Floudas D."/>
            <person name="Copeland A."/>
            <person name="Barry K.W."/>
            <person name="Cichocki N."/>
            <person name="Veneault-Fourrey C."/>
            <person name="LaButti K."/>
            <person name="Lindquist E.A."/>
            <person name="Lipzen A."/>
            <person name="Lundell T."/>
            <person name="Morin E."/>
            <person name="Murat C."/>
            <person name="Sun H."/>
            <person name="Tunlid A."/>
            <person name="Henrissat B."/>
            <person name="Grigoriev I.V."/>
            <person name="Hibbett D.S."/>
            <person name="Martin F."/>
            <person name="Nordberg H.P."/>
            <person name="Cantor M.N."/>
            <person name="Hua S.X."/>
        </authorList>
    </citation>
    <scope>NUCLEOTIDE SEQUENCE [LARGE SCALE GENOMIC DNA]</scope>
    <source>
        <strain evidence="5 6">MAFF 305830</strain>
    </source>
</reference>
<evidence type="ECO:0000256" key="2">
    <source>
        <dbReference type="ARBA" id="ARBA00023242"/>
    </source>
</evidence>
<dbReference type="InterPro" id="IPR007219">
    <property type="entry name" value="XnlR_reg_dom"/>
</dbReference>
<dbReference type="InterPro" id="IPR036864">
    <property type="entry name" value="Zn2-C6_fun-type_DNA-bd_sf"/>
</dbReference>
<dbReference type="GO" id="GO:0000981">
    <property type="term" value="F:DNA-binding transcription factor activity, RNA polymerase II-specific"/>
    <property type="evidence" value="ECO:0007669"/>
    <property type="project" value="InterPro"/>
</dbReference>
<dbReference type="CDD" id="cd12148">
    <property type="entry name" value="fungal_TF_MHR"/>
    <property type="match status" value="1"/>
</dbReference>
<reference evidence="6" key="2">
    <citation type="submission" date="2015-01" db="EMBL/GenBank/DDBJ databases">
        <title>Evolutionary Origins and Diversification of the Mycorrhizal Mutualists.</title>
        <authorList>
            <consortium name="DOE Joint Genome Institute"/>
            <consortium name="Mycorrhizal Genomics Consortium"/>
            <person name="Kohler A."/>
            <person name="Kuo A."/>
            <person name="Nagy L.G."/>
            <person name="Floudas D."/>
            <person name="Copeland A."/>
            <person name="Barry K.W."/>
            <person name="Cichocki N."/>
            <person name="Veneault-Fourrey C."/>
            <person name="LaButti K."/>
            <person name="Lindquist E.A."/>
            <person name="Lipzen A."/>
            <person name="Lundell T."/>
            <person name="Morin E."/>
            <person name="Murat C."/>
            <person name="Riley R."/>
            <person name="Ohm R."/>
            <person name="Sun H."/>
            <person name="Tunlid A."/>
            <person name="Henrissat B."/>
            <person name="Grigoriev I.V."/>
            <person name="Hibbett D.S."/>
            <person name="Martin F."/>
        </authorList>
    </citation>
    <scope>NUCLEOTIDE SEQUENCE [LARGE SCALE GENOMIC DNA]</scope>
    <source>
        <strain evidence="6">MAFF 305830</strain>
    </source>
</reference>
<dbReference type="GO" id="GO:0006351">
    <property type="term" value="P:DNA-templated transcription"/>
    <property type="evidence" value="ECO:0007669"/>
    <property type="project" value="InterPro"/>
</dbReference>
<dbReference type="PROSITE" id="PS00463">
    <property type="entry name" value="ZN2_CY6_FUNGAL_1"/>
    <property type="match status" value="1"/>
</dbReference>
<feature type="region of interest" description="Disordered" evidence="3">
    <location>
        <begin position="145"/>
        <end position="187"/>
    </location>
</feature>
<name>A0A0C3B1B3_SERVB</name>
<dbReference type="PROSITE" id="PS50048">
    <property type="entry name" value="ZN2_CY6_FUNGAL_2"/>
    <property type="match status" value="1"/>
</dbReference>
<dbReference type="SUPFAM" id="SSF57701">
    <property type="entry name" value="Zn2/Cys6 DNA-binding domain"/>
    <property type="match status" value="1"/>
</dbReference>
<feature type="compositionally biased region" description="Basic and acidic residues" evidence="3">
    <location>
        <begin position="46"/>
        <end position="55"/>
    </location>
</feature>
<sequence length="781" mass="85092">MAPVRNKNGTSSDDDDKMAFDGKDDKPKRKRQSQSCDACRSRKVRCARDNPDDQTTRCKHCISLGVPCTYDYQPKKRGPPNLYLRRLQEAAAQAQRDAASIHGGGGMSANGSVMDNGPMSANGHGVVSPMSPHSMTHMPLLTHSHSHSHMRRSPPSIPNLTTPVTPGPPSYLSDAPLNPHAPAPIPPSRYPIAADSYANGSTAGLYGSHHSHFDRPSTADTSLSATSNGPPSTIAPPSLDSPFAHTFANGGPGGAGTSSNGPNANGQGYQSWTSPPGAVQYPFKPYQPPPPTYLPPLNYYYRPHRLEDIAPREMILQIIQLFFDFVYPLTPCVHRPSFMADLSSRREERDPLFFALVMSTVASTLVQVPRSYLPIIERKQVRRLAQLCHEASRHVTVAAYDPPTSTHVVIRYFDTVYHFCEGHDATSHASFGEAAHIAVTLHMHEEASYEGLDPIETEIRRRVFWLLFGADKSMSILLGRPICLRDEDCTLHFPKEVDDEYITATAILPQPAGKTAIVSGLNYITRIFALLGEILVRIRVDKRSPPQGPFATARLDEVRSLHARILGALSHAPTPLRLKPLIPGQVPAAVTGSVVGGGAVAAATPTGGNEWPGGAGFRQATFAEVRDFFDNPKASRANAPNPFLVMQANLYVTQQLVRFVIEQYRDELMLSMHAATGEEIEMSSQEDREAVASDLLNVLHSIPIQSIATNGPSLVHKVRFVASTLLDAVRKAETAPVSAARAHAYLWDFLSILSEIERNYLLDDDADGGSNHDGLPLLGNP</sequence>
<dbReference type="Pfam" id="PF00172">
    <property type="entry name" value="Zn_clus"/>
    <property type="match status" value="1"/>
</dbReference>
<organism evidence="5 6">
    <name type="scientific">Serendipita vermifera MAFF 305830</name>
    <dbReference type="NCBI Taxonomy" id="933852"/>
    <lineage>
        <taxon>Eukaryota</taxon>
        <taxon>Fungi</taxon>
        <taxon>Dikarya</taxon>
        <taxon>Basidiomycota</taxon>
        <taxon>Agaricomycotina</taxon>
        <taxon>Agaricomycetes</taxon>
        <taxon>Sebacinales</taxon>
        <taxon>Serendipitaceae</taxon>
        <taxon>Serendipita</taxon>
    </lineage>
</organism>
<keyword evidence="6" id="KW-1185">Reference proteome</keyword>
<dbReference type="OrthoDB" id="1708823at2759"/>
<dbReference type="SMART" id="SM00906">
    <property type="entry name" value="Fungal_trans"/>
    <property type="match status" value="1"/>
</dbReference>
<protein>
    <recommendedName>
        <fullName evidence="4">Zn(2)-C6 fungal-type domain-containing protein</fullName>
    </recommendedName>
</protein>
<evidence type="ECO:0000256" key="1">
    <source>
        <dbReference type="ARBA" id="ARBA00022723"/>
    </source>
</evidence>
<keyword evidence="2" id="KW-0539">Nucleus</keyword>
<keyword evidence="1" id="KW-0479">Metal-binding</keyword>
<evidence type="ECO:0000313" key="5">
    <source>
        <dbReference type="EMBL" id="KIM25994.1"/>
    </source>
</evidence>
<dbReference type="Pfam" id="PF04082">
    <property type="entry name" value="Fungal_trans"/>
    <property type="match status" value="1"/>
</dbReference>
<proteinExistence type="predicted"/>
<dbReference type="SMART" id="SM00066">
    <property type="entry name" value="GAL4"/>
    <property type="match status" value="1"/>
</dbReference>
<dbReference type="GO" id="GO:0003677">
    <property type="term" value="F:DNA binding"/>
    <property type="evidence" value="ECO:0007669"/>
    <property type="project" value="InterPro"/>
</dbReference>
<dbReference type="InterPro" id="IPR001138">
    <property type="entry name" value="Zn2Cys6_DnaBD"/>
</dbReference>